<gene>
    <name evidence="7" type="ORF">CcaverHIS019_0310800</name>
</gene>
<protein>
    <recommendedName>
        <fullName evidence="3">mannose-1-phosphate guanylyltransferase</fullName>
        <ecNumber evidence="3">2.7.7.13</ecNumber>
    </recommendedName>
</protein>
<dbReference type="InterPro" id="IPR056729">
    <property type="entry name" value="GMPPB_C"/>
</dbReference>
<comment type="pathway">
    <text evidence="1">Nucleotide-sugar biosynthesis; GDP-alpha-D-mannose biosynthesis; GDP-alpha-D-mannose from alpha-D-mannose 1-phosphate (GTP route): step 1/1.</text>
</comment>
<dbReference type="Pfam" id="PF25087">
    <property type="entry name" value="GMPPB_C"/>
    <property type="match status" value="1"/>
</dbReference>
<dbReference type="SUPFAM" id="SSF53448">
    <property type="entry name" value="Nucleotide-diphospho-sugar transferases"/>
    <property type="match status" value="1"/>
</dbReference>
<organism evidence="7 8">
    <name type="scientific">Cutaneotrichosporon cavernicola</name>
    <dbReference type="NCBI Taxonomy" id="279322"/>
    <lineage>
        <taxon>Eukaryota</taxon>
        <taxon>Fungi</taxon>
        <taxon>Dikarya</taxon>
        <taxon>Basidiomycota</taxon>
        <taxon>Agaricomycotina</taxon>
        <taxon>Tremellomycetes</taxon>
        <taxon>Trichosporonales</taxon>
        <taxon>Trichosporonaceae</taxon>
        <taxon>Cutaneotrichosporon</taxon>
    </lineage>
</organism>
<dbReference type="InterPro" id="IPR029044">
    <property type="entry name" value="Nucleotide-diphossugar_trans"/>
</dbReference>
<evidence type="ECO:0000259" key="5">
    <source>
        <dbReference type="Pfam" id="PF00483"/>
    </source>
</evidence>
<dbReference type="KEGG" id="ccac:CcaHIS019_0310800"/>
<feature type="domain" description="Mannose-1-phosphate guanyltransferase C-terminal" evidence="6">
    <location>
        <begin position="284"/>
        <end position="402"/>
    </location>
</feature>
<reference evidence="7" key="1">
    <citation type="journal article" date="2023" name="BMC Genomics">
        <title>Chromosome-level genome assemblies of Cutaneotrichosporon spp. (Trichosporonales, Basidiomycota) reveal imbalanced evolution between nucleotide sequences and chromosome synteny.</title>
        <authorList>
            <person name="Kobayashi Y."/>
            <person name="Kayamori A."/>
            <person name="Aoki K."/>
            <person name="Shiwa Y."/>
            <person name="Matsutani M."/>
            <person name="Fujita N."/>
            <person name="Sugita T."/>
            <person name="Iwasaki W."/>
            <person name="Tanaka N."/>
            <person name="Takashima M."/>
        </authorList>
    </citation>
    <scope>NUCLEOTIDE SEQUENCE</scope>
    <source>
        <strain evidence="7">HIS019</strain>
    </source>
</reference>
<dbReference type="GO" id="GO:0004475">
    <property type="term" value="F:mannose-1-phosphate guanylyltransferase (GTP) activity"/>
    <property type="evidence" value="ECO:0007669"/>
    <property type="project" value="UniProtKB-EC"/>
</dbReference>
<accession>A0AA48L300</accession>
<keyword evidence="8" id="KW-1185">Reference proteome</keyword>
<dbReference type="EMBL" id="AP028214">
    <property type="protein sequence ID" value="BEI91010.1"/>
    <property type="molecule type" value="Genomic_DNA"/>
</dbReference>
<evidence type="ECO:0000256" key="2">
    <source>
        <dbReference type="ARBA" id="ARBA00007274"/>
    </source>
</evidence>
<evidence type="ECO:0000313" key="7">
    <source>
        <dbReference type="EMBL" id="BEI91010.1"/>
    </source>
</evidence>
<dbReference type="PANTHER" id="PTHR22572">
    <property type="entry name" value="SUGAR-1-PHOSPHATE GUANYL TRANSFERASE"/>
    <property type="match status" value="1"/>
</dbReference>
<sequence>MATPNTVTKGVILVGGPSKGTRMRPLTLDCPKPLLPIGGKPMVWHPLNALAQVPGLTDIIMIGFYEDSVMAPFVRESQREFPNIRIAYMREYRSLGTAGGLYHFRDLILRTPVPQHIFICNIDICSSFPFTELLAMHSAHRGVGTILGVNVPKDTATKYGCIVSDPETKQMLHYVEKPESWISNTVNGGVYLFDKSVFDEIKVAMDSKTECAAHNPLIELDETLQLEQDVIAPLAGTGKMYVCETRDFWRQIKTAASAVTASGLYLKQFQKSRPELLAPKTGEVIEPVYIDSTAHIDPTAKIGPNATIGPNVVVGEGARIANAIILDNSVIDKHAVVLNSIVGSNSTLGKWARVDGEPEPVSDVKGQISVSVLASDVHVAPETHIRSCIVLPNKNLPKNAYNQVLL</sequence>
<dbReference type="InterPro" id="IPR005835">
    <property type="entry name" value="NTP_transferase_dom"/>
</dbReference>
<dbReference type="EC" id="2.7.7.13" evidence="3"/>
<evidence type="ECO:0000256" key="1">
    <source>
        <dbReference type="ARBA" id="ARBA00004823"/>
    </source>
</evidence>
<evidence type="ECO:0000256" key="3">
    <source>
        <dbReference type="ARBA" id="ARBA00012387"/>
    </source>
</evidence>
<dbReference type="GO" id="GO:0005525">
    <property type="term" value="F:GTP binding"/>
    <property type="evidence" value="ECO:0007669"/>
    <property type="project" value="UniProtKB-KW"/>
</dbReference>
<dbReference type="Proteomes" id="UP001233271">
    <property type="component" value="Chromosome 3"/>
</dbReference>
<evidence type="ECO:0000259" key="6">
    <source>
        <dbReference type="Pfam" id="PF25087"/>
    </source>
</evidence>
<feature type="domain" description="Nucleotidyl transferase" evidence="5">
    <location>
        <begin position="9"/>
        <end position="207"/>
    </location>
</feature>
<dbReference type="InterPro" id="IPR018357">
    <property type="entry name" value="Hexapep_transf_CS"/>
</dbReference>
<dbReference type="Gene3D" id="3.90.550.10">
    <property type="entry name" value="Spore Coat Polysaccharide Biosynthesis Protein SpsA, Chain A"/>
    <property type="match status" value="1"/>
</dbReference>
<dbReference type="RefSeq" id="XP_060456275.1">
    <property type="nucleotide sequence ID" value="XM_060599597.1"/>
</dbReference>
<evidence type="ECO:0000313" key="8">
    <source>
        <dbReference type="Proteomes" id="UP001233271"/>
    </source>
</evidence>
<comment type="catalytic activity">
    <reaction evidence="4">
        <text>alpha-D-mannose 1-phosphate + GTP + H(+) = GDP-alpha-D-mannose + diphosphate</text>
        <dbReference type="Rhea" id="RHEA:15229"/>
        <dbReference type="ChEBI" id="CHEBI:15378"/>
        <dbReference type="ChEBI" id="CHEBI:33019"/>
        <dbReference type="ChEBI" id="CHEBI:37565"/>
        <dbReference type="ChEBI" id="CHEBI:57527"/>
        <dbReference type="ChEBI" id="CHEBI:58409"/>
        <dbReference type="EC" id="2.7.7.13"/>
    </reaction>
</comment>
<dbReference type="AlphaFoldDB" id="A0AA48L300"/>
<dbReference type="InterPro" id="IPR050486">
    <property type="entry name" value="Mannose-1P_guanyltransferase"/>
</dbReference>
<dbReference type="CDD" id="cd06428">
    <property type="entry name" value="M1P_guanylylT_A_like_N"/>
    <property type="match status" value="1"/>
</dbReference>
<evidence type="ECO:0000256" key="4">
    <source>
        <dbReference type="ARBA" id="ARBA00047343"/>
    </source>
</evidence>
<comment type="similarity">
    <text evidence="2">Belongs to the transferase hexapeptide repeat family.</text>
</comment>
<proteinExistence type="inferred from homology"/>
<dbReference type="PROSITE" id="PS00101">
    <property type="entry name" value="HEXAPEP_TRANSFERASES"/>
    <property type="match status" value="1"/>
</dbReference>
<dbReference type="Pfam" id="PF00483">
    <property type="entry name" value="NTP_transferase"/>
    <property type="match status" value="1"/>
</dbReference>
<dbReference type="Gene3D" id="2.160.10.10">
    <property type="entry name" value="Hexapeptide repeat proteins"/>
    <property type="match status" value="1"/>
</dbReference>
<name>A0AA48L300_9TREE</name>
<dbReference type="GeneID" id="85494880"/>